<dbReference type="Gene3D" id="3.30.70.100">
    <property type="match status" value="1"/>
</dbReference>
<dbReference type="SUPFAM" id="SSF54975">
    <property type="entry name" value="Acylphosphatase/BLUF domain-like"/>
    <property type="match status" value="1"/>
</dbReference>
<dbReference type="SMART" id="SM01034">
    <property type="entry name" value="BLUF"/>
    <property type="match status" value="1"/>
</dbReference>
<accession>A0A1M6GLJ0</accession>
<dbReference type="EMBL" id="FQYY01000008">
    <property type="protein sequence ID" value="SHJ10814.1"/>
    <property type="molecule type" value="Genomic_DNA"/>
</dbReference>
<name>A0A1M6GLJ0_9FLAO</name>
<dbReference type="InterPro" id="IPR036046">
    <property type="entry name" value="Acylphosphatase-like_dom_sf"/>
</dbReference>
<sequence>MRHAICYLSNSNLNFTKEEILKLLIATQEKYEKRNIKGVFLYSERNVFQIIEGETKEVLALWEEKQNDKRHKNIIKIFEEELKTSPFDSYICEYISDDDKFNTEKVNRLHHHLRLLEDKPRNAAEEILKLFLKSR</sequence>
<gene>
    <name evidence="2" type="ORF">SAMN04488096_108100</name>
</gene>
<dbReference type="GO" id="GO:0071949">
    <property type="term" value="F:FAD binding"/>
    <property type="evidence" value="ECO:0007669"/>
    <property type="project" value="InterPro"/>
</dbReference>
<evidence type="ECO:0000259" key="1">
    <source>
        <dbReference type="PROSITE" id="PS50925"/>
    </source>
</evidence>
<reference evidence="2 3" key="1">
    <citation type="submission" date="2016-11" db="EMBL/GenBank/DDBJ databases">
        <authorList>
            <person name="Jaros S."/>
            <person name="Januszkiewicz K."/>
            <person name="Wedrychowicz H."/>
        </authorList>
    </citation>
    <scope>NUCLEOTIDE SEQUENCE [LARGE SCALE GENOMIC DNA]</scope>
    <source>
        <strain evidence="2 3">DSM 21425</strain>
    </source>
</reference>
<feature type="domain" description="BLUF" evidence="1">
    <location>
        <begin position="2"/>
        <end position="93"/>
    </location>
</feature>
<organism evidence="2 3">
    <name type="scientific">Mesonia phycicola</name>
    <dbReference type="NCBI Taxonomy" id="579105"/>
    <lineage>
        <taxon>Bacteria</taxon>
        <taxon>Pseudomonadati</taxon>
        <taxon>Bacteroidota</taxon>
        <taxon>Flavobacteriia</taxon>
        <taxon>Flavobacteriales</taxon>
        <taxon>Flavobacteriaceae</taxon>
        <taxon>Mesonia</taxon>
    </lineage>
</organism>
<evidence type="ECO:0000313" key="2">
    <source>
        <dbReference type="EMBL" id="SHJ10814.1"/>
    </source>
</evidence>
<dbReference type="AlphaFoldDB" id="A0A1M6GLJ0"/>
<protein>
    <submittedName>
        <fullName evidence="2">Sensors of blue-light using FAD</fullName>
    </submittedName>
</protein>
<dbReference type="RefSeq" id="WP_073152592.1">
    <property type="nucleotide sequence ID" value="NZ_FQYY01000008.1"/>
</dbReference>
<dbReference type="InterPro" id="IPR007024">
    <property type="entry name" value="BLUF_domain"/>
</dbReference>
<proteinExistence type="predicted"/>
<evidence type="ECO:0000313" key="3">
    <source>
        <dbReference type="Proteomes" id="UP000184225"/>
    </source>
</evidence>
<keyword evidence="3" id="KW-1185">Reference proteome</keyword>
<dbReference type="STRING" id="579105.SAMN04488096_108100"/>
<dbReference type="Pfam" id="PF04940">
    <property type="entry name" value="BLUF"/>
    <property type="match status" value="1"/>
</dbReference>
<dbReference type="OrthoDB" id="1122028at2"/>
<dbReference type="Proteomes" id="UP000184225">
    <property type="component" value="Unassembled WGS sequence"/>
</dbReference>
<dbReference type="GO" id="GO:0009882">
    <property type="term" value="F:blue light photoreceptor activity"/>
    <property type="evidence" value="ECO:0007669"/>
    <property type="project" value="InterPro"/>
</dbReference>
<dbReference type="PROSITE" id="PS50925">
    <property type="entry name" value="BLUF"/>
    <property type="match status" value="1"/>
</dbReference>